<comment type="caution">
    <text evidence="1">The sequence shown here is derived from an EMBL/GenBank/DDBJ whole genome shotgun (WGS) entry which is preliminary data.</text>
</comment>
<dbReference type="Proteomes" id="UP001054252">
    <property type="component" value="Unassembled WGS sequence"/>
</dbReference>
<gene>
    <name evidence="1" type="ORF">SLEP1_g25888</name>
</gene>
<reference evidence="1 2" key="1">
    <citation type="journal article" date="2021" name="Commun. Biol.">
        <title>The genome of Shorea leprosula (Dipterocarpaceae) highlights the ecological relevance of drought in aseasonal tropical rainforests.</title>
        <authorList>
            <person name="Ng K.K.S."/>
            <person name="Kobayashi M.J."/>
            <person name="Fawcett J.A."/>
            <person name="Hatakeyama M."/>
            <person name="Paape T."/>
            <person name="Ng C.H."/>
            <person name="Ang C.C."/>
            <person name="Tnah L.H."/>
            <person name="Lee C.T."/>
            <person name="Nishiyama T."/>
            <person name="Sese J."/>
            <person name="O'Brien M.J."/>
            <person name="Copetti D."/>
            <person name="Mohd Noor M.I."/>
            <person name="Ong R.C."/>
            <person name="Putra M."/>
            <person name="Sireger I.Z."/>
            <person name="Indrioko S."/>
            <person name="Kosugi Y."/>
            <person name="Izuno A."/>
            <person name="Isagi Y."/>
            <person name="Lee S.L."/>
            <person name="Shimizu K.K."/>
        </authorList>
    </citation>
    <scope>NUCLEOTIDE SEQUENCE [LARGE SCALE GENOMIC DNA]</scope>
    <source>
        <strain evidence="1">214</strain>
    </source>
</reference>
<dbReference type="AlphaFoldDB" id="A0AAV5JRJ2"/>
<accession>A0AAV5JRJ2</accession>
<sequence length="59" mass="7181">MFHLFSIKKYPKFSNYEDYDNIGSYQVVIYPLDEVEGVNPLFFQIYELFFFNDIGSYQF</sequence>
<name>A0AAV5JRJ2_9ROSI</name>
<evidence type="ECO:0000313" key="2">
    <source>
        <dbReference type="Proteomes" id="UP001054252"/>
    </source>
</evidence>
<organism evidence="1 2">
    <name type="scientific">Rubroshorea leprosula</name>
    <dbReference type="NCBI Taxonomy" id="152421"/>
    <lineage>
        <taxon>Eukaryota</taxon>
        <taxon>Viridiplantae</taxon>
        <taxon>Streptophyta</taxon>
        <taxon>Embryophyta</taxon>
        <taxon>Tracheophyta</taxon>
        <taxon>Spermatophyta</taxon>
        <taxon>Magnoliopsida</taxon>
        <taxon>eudicotyledons</taxon>
        <taxon>Gunneridae</taxon>
        <taxon>Pentapetalae</taxon>
        <taxon>rosids</taxon>
        <taxon>malvids</taxon>
        <taxon>Malvales</taxon>
        <taxon>Dipterocarpaceae</taxon>
        <taxon>Rubroshorea</taxon>
    </lineage>
</organism>
<dbReference type="EMBL" id="BPVZ01000042">
    <property type="protein sequence ID" value="GKV15088.1"/>
    <property type="molecule type" value="Genomic_DNA"/>
</dbReference>
<evidence type="ECO:0000313" key="1">
    <source>
        <dbReference type="EMBL" id="GKV15088.1"/>
    </source>
</evidence>
<proteinExistence type="predicted"/>
<keyword evidence="2" id="KW-1185">Reference proteome</keyword>
<protein>
    <submittedName>
        <fullName evidence="1">Uncharacterized protein</fullName>
    </submittedName>
</protein>